<dbReference type="Pfam" id="PF00026">
    <property type="entry name" value="Asp"/>
    <property type="match status" value="1"/>
</dbReference>
<dbReference type="InterPro" id="IPR001969">
    <property type="entry name" value="Aspartic_peptidase_AS"/>
</dbReference>
<proteinExistence type="inferred from homology"/>
<dbReference type="Gene3D" id="2.40.70.10">
    <property type="entry name" value="Acid Proteases"/>
    <property type="match status" value="2"/>
</dbReference>
<comment type="similarity">
    <text evidence="1 9">Belongs to the peptidase A1 family.</text>
</comment>
<keyword evidence="6" id="KW-0325">Glycoprotein</keyword>
<keyword evidence="5 8" id="KW-1015">Disulfide bond</keyword>
<evidence type="ECO:0000256" key="5">
    <source>
        <dbReference type="ARBA" id="ARBA00023157"/>
    </source>
</evidence>
<evidence type="ECO:0000256" key="9">
    <source>
        <dbReference type="RuleBase" id="RU000454"/>
    </source>
</evidence>
<dbReference type="PANTHER" id="PTHR47966">
    <property type="entry name" value="BETA-SITE APP-CLEAVING ENZYME, ISOFORM A-RELATED"/>
    <property type="match status" value="1"/>
</dbReference>
<name>A0A9J6D059_RHIMP</name>
<keyword evidence="2 9" id="KW-0645">Protease</keyword>
<evidence type="ECO:0000256" key="1">
    <source>
        <dbReference type="ARBA" id="ARBA00007447"/>
    </source>
</evidence>
<feature type="domain" description="Peptidase A1" evidence="10">
    <location>
        <begin position="3"/>
        <end position="328"/>
    </location>
</feature>
<dbReference type="AlphaFoldDB" id="A0A9J6D059"/>
<reference evidence="11" key="2">
    <citation type="submission" date="2021-09" db="EMBL/GenBank/DDBJ databases">
        <authorList>
            <person name="Jia N."/>
            <person name="Wang J."/>
            <person name="Shi W."/>
            <person name="Du L."/>
            <person name="Sun Y."/>
            <person name="Zhan W."/>
            <person name="Jiang J."/>
            <person name="Wang Q."/>
            <person name="Zhang B."/>
            <person name="Ji P."/>
            <person name="Sakyi L.B."/>
            <person name="Cui X."/>
            <person name="Yuan T."/>
            <person name="Jiang B."/>
            <person name="Yang W."/>
            <person name="Lam T.T.-Y."/>
            <person name="Chang Q."/>
            <person name="Ding S."/>
            <person name="Wang X."/>
            <person name="Zhu J."/>
            <person name="Ruan X."/>
            <person name="Zhao L."/>
            <person name="Wei J."/>
            <person name="Que T."/>
            <person name="Du C."/>
            <person name="Cheng J."/>
            <person name="Dai P."/>
            <person name="Han X."/>
            <person name="Huang E."/>
            <person name="Gao Y."/>
            <person name="Liu J."/>
            <person name="Shao H."/>
            <person name="Ye R."/>
            <person name="Li L."/>
            <person name="Wei W."/>
            <person name="Wang X."/>
            <person name="Wang C."/>
            <person name="Huo Q."/>
            <person name="Li W."/>
            <person name="Guo W."/>
            <person name="Chen H."/>
            <person name="Chen S."/>
            <person name="Zhou L."/>
            <person name="Zhou L."/>
            <person name="Ni X."/>
            <person name="Tian J."/>
            <person name="Zhou Y."/>
            <person name="Sheng Y."/>
            <person name="Liu T."/>
            <person name="Pan Y."/>
            <person name="Xia L."/>
            <person name="Li J."/>
            <person name="Zhao F."/>
            <person name="Cao W."/>
        </authorList>
    </citation>
    <scope>NUCLEOTIDE SEQUENCE</scope>
    <source>
        <strain evidence="11">Rmic-2018</strain>
        <tissue evidence="11">Larvae</tissue>
    </source>
</reference>
<dbReference type="VEuPathDB" id="VectorBase:LOC119185053"/>
<dbReference type="PROSITE" id="PS00141">
    <property type="entry name" value="ASP_PROTEASE"/>
    <property type="match status" value="1"/>
</dbReference>
<feature type="disulfide bond" evidence="8">
    <location>
        <begin position="206"/>
        <end position="210"/>
    </location>
</feature>
<dbReference type="SUPFAM" id="SSF50630">
    <property type="entry name" value="Acid proteases"/>
    <property type="match status" value="1"/>
</dbReference>
<evidence type="ECO:0000313" key="11">
    <source>
        <dbReference type="EMBL" id="KAH7964415.1"/>
    </source>
</evidence>
<feature type="disulfide bond" evidence="8">
    <location>
        <begin position="34"/>
        <end position="38"/>
    </location>
</feature>
<comment type="caution">
    <text evidence="11">The sequence shown here is derived from an EMBL/GenBank/DDBJ whole genome shotgun (WGS) entry which is preliminary data.</text>
</comment>
<evidence type="ECO:0000256" key="6">
    <source>
        <dbReference type="ARBA" id="ARBA00023180"/>
    </source>
</evidence>
<evidence type="ECO:0000313" key="12">
    <source>
        <dbReference type="Proteomes" id="UP000821866"/>
    </source>
</evidence>
<feature type="disulfide bond" evidence="8">
    <location>
        <begin position="249"/>
        <end position="287"/>
    </location>
</feature>
<dbReference type="Proteomes" id="UP000821866">
    <property type="component" value="Unassembled WGS sequence"/>
</dbReference>
<keyword evidence="4 9" id="KW-0378">Hydrolase</keyword>
<dbReference type="EMBL" id="JABSTU010003963">
    <property type="protein sequence ID" value="KAH7964415.1"/>
    <property type="molecule type" value="Genomic_DNA"/>
</dbReference>
<dbReference type="InterPro" id="IPR021109">
    <property type="entry name" value="Peptidase_aspartic_dom_sf"/>
</dbReference>
<protein>
    <recommendedName>
        <fullName evidence="10">Peptidase A1 domain-containing protein</fullName>
    </recommendedName>
</protein>
<dbReference type="FunFam" id="2.40.70.10:FF:000008">
    <property type="entry name" value="Cathepsin D"/>
    <property type="match status" value="1"/>
</dbReference>
<feature type="active site" evidence="7">
    <location>
        <position position="21"/>
    </location>
</feature>
<dbReference type="FunFam" id="2.40.70.10:FF:000002">
    <property type="entry name" value="Vacuolar aspartic proteinase"/>
    <property type="match status" value="1"/>
</dbReference>
<dbReference type="GO" id="GO:0004190">
    <property type="term" value="F:aspartic-type endopeptidase activity"/>
    <property type="evidence" value="ECO:0007669"/>
    <property type="project" value="UniProtKB-KW"/>
</dbReference>
<keyword evidence="12" id="KW-1185">Reference proteome</keyword>
<evidence type="ECO:0000256" key="7">
    <source>
        <dbReference type="PIRSR" id="PIRSR601461-1"/>
    </source>
</evidence>
<dbReference type="PANTHER" id="PTHR47966:SF51">
    <property type="entry name" value="BETA-SITE APP-CLEAVING ENZYME, ISOFORM A-RELATED"/>
    <property type="match status" value="1"/>
</dbReference>
<gene>
    <name evidence="11" type="ORF">HPB51_027345</name>
</gene>
<accession>A0A9J6D059</accession>
<keyword evidence="3 9" id="KW-0064">Aspartyl protease</keyword>
<evidence type="ECO:0000256" key="8">
    <source>
        <dbReference type="PIRSR" id="PIRSR601461-2"/>
    </source>
</evidence>
<sequence length="331" mass="36620">MDYIGEVKLGTPAQTFRIIFDTGSADFWVPSVRCTDGCQDRRKYDPSHSSSHIPDGKQVSIKYGSGEVRGVVGSDTLQLGEGVVPAQPFAEITHASPGIFHPEPFDGTIARDVPFDGLIGLAYPKVSSLKVKPVFDAIMEKKLVPQSVFSFYLGSTTSARPAGELVLGGINHERFKGSLHYVAVSKKRHWEFQMDHVQAGKEKRFCVGGCWTVVDSGSSFIEGPGEEIDRINRIIGSQKTEHGKYVVDCKTVSKLPKLIFTIGGRQHTLKGADYTLKLQTSDHQVRCYAGFGTTDDYGTKKPLWILGQVFMRKFYTVFDRDADRIGFAEAR</sequence>
<feature type="active site" evidence="7">
    <location>
        <position position="215"/>
    </location>
</feature>
<reference evidence="11" key="1">
    <citation type="journal article" date="2020" name="Cell">
        <title>Large-Scale Comparative Analyses of Tick Genomes Elucidate Their Genetic Diversity and Vector Capacities.</title>
        <authorList>
            <consortium name="Tick Genome and Microbiome Consortium (TIGMIC)"/>
            <person name="Jia N."/>
            <person name="Wang J."/>
            <person name="Shi W."/>
            <person name="Du L."/>
            <person name="Sun Y."/>
            <person name="Zhan W."/>
            <person name="Jiang J.F."/>
            <person name="Wang Q."/>
            <person name="Zhang B."/>
            <person name="Ji P."/>
            <person name="Bell-Sakyi L."/>
            <person name="Cui X.M."/>
            <person name="Yuan T.T."/>
            <person name="Jiang B.G."/>
            <person name="Yang W.F."/>
            <person name="Lam T.T."/>
            <person name="Chang Q.C."/>
            <person name="Ding S.J."/>
            <person name="Wang X.J."/>
            <person name="Zhu J.G."/>
            <person name="Ruan X.D."/>
            <person name="Zhao L."/>
            <person name="Wei J.T."/>
            <person name="Ye R.Z."/>
            <person name="Que T.C."/>
            <person name="Du C.H."/>
            <person name="Zhou Y.H."/>
            <person name="Cheng J.X."/>
            <person name="Dai P.F."/>
            <person name="Guo W.B."/>
            <person name="Han X.H."/>
            <person name="Huang E.J."/>
            <person name="Li L.F."/>
            <person name="Wei W."/>
            <person name="Gao Y.C."/>
            <person name="Liu J.Z."/>
            <person name="Shao H.Z."/>
            <person name="Wang X."/>
            <person name="Wang C.C."/>
            <person name="Yang T.C."/>
            <person name="Huo Q.B."/>
            <person name="Li W."/>
            <person name="Chen H.Y."/>
            <person name="Chen S.E."/>
            <person name="Zhou L.G."/>
            <person name="Ni X.B."/>
            <person name="Tian J.H."/>
            <person name="Sheng Y."/>
            <person name="Liu T."/>
            <person name="Pan Y.S."/>
            <person name="Xia L.Y."/>
            <person name="Li J."/>
            <person name="Zhao F."/>
            <person name="Cao W.C."/>
        </authorList>
    </citation>
    <scope>NUCLEOTIDE SEQUENCE</scope>
    <source>
        <strain evidence="11">Rmic-2018</strain>
    </source>
</reference>
<dbReference type="InterPro" id="IPR033121">
    <property type="entry name" value="PEPTIDASE_A1"/>
</dbReference>
<dbReference type="GO" id="GO:0006508">
    <property type="term" value="P:proteolysis"/>
    <property type="evidence" value="ECO:0007669"/>
    <property type="project" value="UniProtKB-KW"/>
</dbReference>
<dbReference type="PROSITE" id="PS51767">
    <property type="entry name" value="PEPTIDASE_A1"/>
    <property type="match status" value="1"/>
</dbReference>
<dbReference type="PRINTS" id="PR00792">
    <property type="entry name" value="PEPSIN"/>
</dbReference>
<evidence type="ECO:0000256" key="4">
    <source>
        <dbReference type="ARBA" id="ARBA00022801"/>
    </source>
</evidence>
<organism evidence="11 12">
    <name type="scientific">Rhipicephalus microplus</name>
    <name type="common">Cattle tick</name>
    <name type="synonym">Boophilus microplus</name>
    <dbReference type="NCBI Taxonomy" id="6941"/>
    <lineage>
        <taxon>Eukaryota</taxon>
        <taxon>Metazoa</taxon>
        <taxon>Ecdysozoa</taxon>
        <taxon>Arthropoda</taxon>
        <taxon>Chelicerata</taxon>
        <taxon>Arachnida</taxon>
        <taxon>Acari</taxon>
        <taxon>Parasitiformes</taxon>
        <taxon>Ixodida</taxon>
        <taxon>Ixodoidea</taxon>
        <taxon>Ixodidae</taxon>
        <taxon>Rhipicephalinae</taxon>
        <taxon>Rhipicephalus</taxon>
        <taxon>Boophilus</taxon>
    </lineage>
</organism>
<evidence type="ECO:0000256" key="2">
    <source>
        <dbReference type="ARBA" id="ARBA00022670"/>
    </source>
</evidence>
<evidence type="ECO:0000256" key="3">
    <source>
        <dbReference type="ARBA" id="ARBA00022750"/>
    </source>
</evidence>
<evidence type="ECO:0000259" key="10">
    <source>
        <dbReference type="PROSITE" id="PS51767"/>
    </source>
</evidence>
<dbReference type="InterPro" id="IPR001461">
    <property type="entry name" value="Aspartic_peptidase_A1"/>
</dbReference>